<dbReference type="PANTHER" id="PTHR22617">
    <property type="entry name" value="CHEMOTAXIS SENSOR HISTIDINE KINASE-RELATED"/>
    <property type="match status" value="1"/>
</dbReference>
<dbReference type="STRING" id="96773.Tchl_0981"/>
<organism evidence="1 2">
    <name type="scientific">Thauera chlorobenzoica</name>
    <dbReference type="NCBI Taxonomy" id="96773"/>
    <lineage>
        <taxon>Bacteria</taxon>
        <taxon>Pseudomonadati</taxon>
        <taxon>Pseudomonadota</taxon>
        <taxon>Betaproteobacteria</taxon>
        <taxon>Rhodocyclales</taxon>
        <taxon>Zoogloeaceae</taxon>
        <taxon>Thauera</taxon>
    </lineage>
</organism>
<dbReference type="GO" id="GO:0007165">
    <property type="term" value="P:signal transduction"/>
    <property type="evidence" value="ECO:0007669"/>
    <property type="project" value="InterPro"/>
</dbReference>
<dbReference type="InterPro" id="IPR039315">
    <property type="entry name" value="CheW"/>
</dbReference>
<keyword evidence="2" id="KW-1185">Reference proteome</keyword>
<dbReference type="KEGG" id="tcl:Tchl_0981"/>
<dbReference type="SMART" id="SM00260">
    <property type="entry name" value="CheW"/>
    <property type="match status" value="1"/>
</dbReference>
<gene>
    <name evidence="1" type="ORF">Tchl_0981</name>
</gene>
<dbReference type="EMBL" id="CP018839">
    <property type="protein sequence ID" value="APR03842.1"/>
    <property type="molecule type" value="Genomic_DNA"/>
</dbReference>
<name>A0A1H5UBX5_9RHOO</name>
<dbReference type="GO" id="GO:0006935">
    <property type="term" value="P:chemotaxis"/>
    <property type="evidence" value="ECO:0007669"/>
    <property type="project" value="InterPro"/>
</dbReference>
<evidence type="ECO:0000313" key="1">
    <source>
        <dbReference type="EMBL" id="APR03842.1"/>
    </source>
</evidence>
<reference evidence="1 2" key="1">
    <citation type="submission" date="2016-12" db="EMBL/GenBank/DDBJ databases">
        <title>Complete genome sequence of Thauera chlorobenzoica, a Betaproteobacterium degrading haloaromatics anaerobically to CO2 and halides.</title>
        <authorList>
            <person name="Goris T."/>
            <person name="Mergelsberg M."/>
            <person name="Boll M."/>
        </authorList>
    </citation>
    <scope>NUCLEOTIDE SEQUENCE [LARGE SCALE GENOMIC DNA]</scope>
    <source>
        <strain evidence="1 2">3CB1</strain>
    </source>
</reference>
<dbReference type="PANTHER" id="PTHR22617:SF23">
    <property type="entry name" value="CHEMOTAXIS PROTEIN CHEW"/>
    <property type="match status" value="1"/>
</dbReference>
<dbReference type="AlphaFoldDB" id="A0A1H5UBX5"/>
<dbReference type="Proteomes" id="UP000185739">
    <property type="component" value="Chromosome"/>
</dbReference>
<dbReference type="SUPFAM" id="SSF50341">
    <property type="entry name" value="CheW-like"/>
    <property type="match status" value="1"/>
</dbReference>
<accession>A0A1H5UBX5</accession>
<proteinExistence type="predicted"/>
<dbReference type="OrthoDB" id="9790406at2"/>
<evidence type="ECO:0000313" key="2">
    <source>
        <dbReference type="Proteomes" id="UP000185739"/>
    </source>
</evidence>
<sequence length="171" mass="17807">MNTATLEQVLALRGSVAAQIVEVDEPMAKLVVFELGGDRFALRGECVREILAGMPVFFVPGCPAQIEGVINLRGSVESVLRIDDALGFAPEKGEGARAMLLVEAAGIRSAIRVERVVDVRDVLESAIEPPPGALAEALQGVVCGIVGAADGPALLLDPALLFARHGGSAER</sequence>
<dbReference type="Gene3D" id="2.30.30.40">
    <property type="entry name" value="SH3 Domains"/>
    <property type="match status" value="1"/>
</dbReference>
<dbReference type="InterPro" id="IPR036061">
    <property type="entry name" value="CheW-like_dom_sf"/>
</dbReference>
<dbReference type="GO" id="GO:0005829">
    <property type="term" value="C:cytosol"/>
    <property type="evidence" value="ECO:0007669"/>
    <property type="project" value="TreeGrafter"/>
</dbReference>
<dbReference type="InterPro" id="IPR002545">
    <property type="entry name" value="CheW-lke_dom"/>
</dbReference>
<protein>
    <submittedName>
        <fullName evidence="1">Regulator protein CheW</fullName>
    </submittedName>
</protein>
<dbReference type="Gene3D" id="2.40.50.180">
    <property type="entry name" value="CheA-289, Domain 4"/>
    <property type="match status" value="1"/>
</dbReference>
<dbReference type="PROSITE" id="PS50851">
    <property type="entry name" value="CHEW"/>
    <property type="match status" value="1"/>
</dbReference>
<dbReference type="RefSeq" id="WP_075147413.1">
    <property type="nucleotide sequence ID" value="NZ_CP018839.1"/>
</dbReference>
<dbReference type="Pfam" id="PF01584">
    <property type="entry name" value="CheW"/>
    <property type="match status" value="1"/>
</dbReference>